<dbReference type="AlphaFoldDB" id="A0AAU7U8V1"/>
<feature type="chain" id="PRO_5043817879" evidence="9">
    <location>
        <begin position="25"/>
        <end position="328"/>
    </location>
</feature>
<keyword evidence="5" id="KW-1003">Cell membrane</keyword>
<feature type="signal peptide" evidence="9">
    <location>
        <begin position="1"/>
        <end position="24"/>
    </location>
</feature>
<dbReference type="RefSeq" id="WP_350242940.1">
    <property type="nucleotide sequence ID" value="NZ_CP158299.1"/>
</dbReference>
<evidence type="ECO:0000256" key="3">
    <source>
        <dbReference type="ARBA" id="ARBA00010742"/>
    </source>
</evidence>
<dbReference type="SMART" id="SM00062">
    <property type="entry name" value="PBPb"/>
    <property type="match status" value="1"/>
</dbReference>
<evidence type="ECO:0000256" key="8">
    <source>
        <dbReference type="ARBA" id="ARBA00023136"/>
    </source>
</evidence>
<evidence type="ECO:0000256" key="9">
    <source>
        <dbReference type="SAM" id="SignalP"/>
    </source>
</evidence>
<proteinExistence type="inferred from homology"/>
<evidence type="ECO:0000256" key="2">
    <source>
        <dbReference type="ARBA" id="ARBA00004418"/>
    </source>
</evidence>
<protein>
    <submittedName>
        <fullName evidence="11">Aliphatic sulfonate ABC transporter substrate-binding protein</fullName>
    </submittedName>
</protein>
<dbReference type="SUPFAM" id="SSF53850">
    <property type="entry name" value="Periplasmic binding protein-like II"/>
    <property type="match status" value="1"/>
</dbReference>
<evidence type="ECO:0000256" key="5">
    <source>
        <dbReference type="ARBA" id="ARBA00022475"/>
    </source>
</evidence>
<feature type="domain" description="Solute-binding protein family 3/N-terminal" evidence="10">
    <location>
        <begin position="26"/>
        <end position="249"/>
    </location>
</feature>
<keyword evidence="8" id="KW-0472">Membrane</keyword>
<dbReference type="Gene3D" id="3.40.190.10">
    <property type="entry name" value="Periplasmic binding protein-like II"/>
    <property type="match status" value="2"/>
</dbReference>
<dbReference type="InterPro" id="IPR001638">
    <property type="entry name" value="Solute-binding_3/MltF_N"/>
</dbReference>
<evidence type="ECO:0000259" key="10">
    <source>
        <dbReference type="SMART" id="SM00062"/>
    </source>
</evidence>
<evidence type="ECO:0000256" key="1">
    <source>
        <dbReference type="ARBA" id="ARBA00004308"/>
    </source>
</evidence>
<evidence type="ECO:0000256" key="4">
    <source>
        <dbReference type="ARBA" id="ARBA00022448"/>
    </source>
</evidence>
<dbReference type="KEGG" id="dsc:ABOD76_15865"/>
<dbReference type="GO" id="GO:0042626">
    <property type="term" value="F:ATPase-coupled transmembrane transporter activity"/>
    <property type="evidence" value="ECO:0007669"/>
    <property type="project" value="InterPro"/>
</dbReference>
<evidence type="ECO:0000313" key="11">
    <source>
        <dbReference type="EMBL" id="XBV84903.1"/>
    </source>
</evidence>
<gene>
    <name evidence="11" type="ORF">ABOD76_15865</name>
</gene>
<keyword evidence="4" id="KW-0813">Transport</keyword>
<comment type="subcellular location">
    <subcellularLocation>
        <location evidence="1">Endomembrane system</location>
    </subcellularLocation>
    <subcellularLocation>
        <location evidence="2">Periplasm</location>
    </subcellularLocation>
</comment>
<name>A0AAU7U8V1_9DEIO</name>
<evidence type="ECO:0000256" key="7">
    <source>
        <dbReference type="ARBA" id="ARBA00022729"/>
    </source>
</evidence>
<dbReference type="InterPro" id="IPR010067">
    <property type="entry name" value="ABC_SsuA_sub-bd"/>
</dbReference>
<dbReference type="GO" id="GO:0042597">
    <property type="term" value="C:periplasmic space"/>
    <property type="evidence" value="ECO:0007669"/>
    <property type="project" value="UniProtKB-SubCell"/>
</dbReference>
<dbReference type="NCBIfam" id="TIGR01728">
    <property type="entry name" value="SsuA_fam"/>
    <property type="match status" value="1"/>
</dbReference>
<dbReference type="GO" id="GO:0012505">
    <property type="term" value="C:endomembrane system"/>
    <property type="evidence" value="ECO:0007669"/>
    <property type="project" value="UniProtKB-SubCell"/>
</dbReference>
<evidence type="ECO:0000256" key="6">
    <source>
        <dbReference type="ARBA" id="ARBA00022519"/>
    </source>
</evidence>
<accession>A0AAU7U8V1</accession>
<dbReference type="PANTHER" id="PTHR30024:SF47">
    <property type="entry name" value="TAURINE-BINDING PERIPLASMIC PROTEIN"/>
    <property type="match status" value="1"/>
</dbReference>
<dbReference type="PANTHER" id="PTHR30024">
    <property type="entry name" value="ALIPHATIC SULFONATES-BINDING PROTEIN-RELATED"/>
    <property type="match status" value="1"/>
</dbReference>
<comment type="similarity">
    <text evidence="3">Belongs to the bacterial solute-binding protein SsuA/TauA family.</text>
</comment>
<sequence length="328" mass="34720">MTNRTHLLTAAVLLSLGLTQAQQATTIRIGYFPNLTHAPALVALDRGDFQKAFGKVTLQTRDFVSGTQLSEAFAAGQIDIGYIGPGPAINAAARGLPVQIIAGASNAGAVLIARKDVSIASFKDLAGKRVAVPSLGNTQDISLRHILKEQGLKAQTDGGTVTIVPVAPADVAAAFSSRQIDAALVPEPWGAQLQQQGNKLVLDEKAIWRNGDYPTAVVIVNTKFAAANPELVKAFLKAHLSAVAFIKKNPPAAQQAISRQLEKLTGQKVAPLVLQRALSRTQISADLNQDALREYADLNKEAGYTREVPDLSKVVNLSVLKSLQTGGK</sequence>
<keyword evidence="6" id="KW-0997">Cell inner membrane</keyword>
<keyword evidence="7 9" id="KW-0732">Signal</keyword>
<dbReference type="CDD" id="cd13553">
    <property type="entry name" value="PBP2_NrtA_CpmA_like"/>
    <property type="match status" value="1"/>
</dbReference>
<dbReference type="InterPro" id="IPR044527">
    <property type="entry name" value="NrtA/CpmA_ABC-bd_dom"/>
</dbReference>
<reference evidence="11" key="1">
    <citation type="submission" date="2024-06" db="EMBL/GenBank/DDBJ databases">
        <title>Draft Genome Sequence of Deinococcus sonorensis Type Strain KR-87, a Biofilm Producing Representative of the Genus Deinococcus.</title>
        <authorList>
            <person name="Boren L.S."/>
            <person name="Grosso R.A."/>
            <person name="Hugenberg-Cox A.N."/>
            <person name="Hill J.T.E."/>
            <person name="Albert C.M."/>
            <person name="Tuohy J.M."/>
        </authorList>
    </citation>
    <scope>NUCLEOTIDE SEQUENCE</scope>
    <source>
        <strain evidence="11">KR-87</strain>
    </source>
</reference>
<organism evidence="11">
    <name type="scientific">Deinococcus sonorensis KR-87</name>
    <dbReference type="NCBI Taxonomy" id="694439"/>
    <lineage>
        <taxon>Bacteria</taxon>
        <taxon>Thermotogati</taxon>
        <taxon>Deinococcota</taxon>
        <taxon>Deinococci</taxon>
        <taxon>Deinococcales</taxon>
        <taxon>Deinococcaceae</taxon>
        <taxon>Deinococcus</taxon>
    </lineage>
</organism>
<dbReference type="GO" id="GO:0016020">
    <property type="term" value="C:membrane"/>
    <property type="evidence" value="ECO:0007669"/>
    <property type="project" value="InterPro"/>
</dbReference>
<dbReference type="EMBL" id="CP158299">
    <property type="protein sequence ID" value="XBV84903.1"/>
    <property type="molecule type" value="Genomic_DNA"/>
</dbReference>
<dbReference type="Pfam" id="PF13379">
    <property type="entry name" value="NMT1_2"/>
    <property type="match status" value="1"/>
</dbReference>